<dbReference type="Proteomes" id="UP000050437">
    <property type="component" value="Unassembled WGS sequence"/>
</dbReference>
<dbReference type="AlphaFoldDB" id="A0A0N8HGP9"/>
<gene>
    <name evidence="1" type="ORF">HB13667_05915</name>
</gene>
<dbReference type="RefSeq" id="WP_054572254.1">
    <property type="nucleotide sequence ID" value="NZ_LKKS01000033.1"/>
</dbReference>
<organism evidence="1 2">
    <name type="scientific">Pseudomonas putida</name>
    <name type="common">Arthrobacter siderocapsulatus</name>
    <dbReference type="NCBI Taxonomy" id="303"/>
    <lineage>
        <taxon>Bacteria</taxon>
        <taxon>Pseudomonadati</taxon>
        <taxon>Pseudomonadota</taxon>
        <taxon>Gammaproteobacteria</taxon>
        <taxon>Pseudomonadales</taxon>
        <taxon>Pseudomonadaceae</taxon>
        <taxon>Pseudomonas</taxon>
    </lineage>
</organism>
<evidence type="ECO:0000313" key="2">
    <source>
        <dbReference type="Proteomes" id="UP000050437"/>
    </source>
</evidence>
<protein>
    <submittedName>
        <fullName evidence="1">Uncharacterized protein</fullName>
    </submittedName>
</protein>
<reference evidence="1 2" key="1">
    <citation type="submission" date="2015-10" db="EMBL/GenBank/DDBJ databases">
        <title>Pseudomonas putida clinical strains.</title>
        <authorList>
            <person name="Molina L."/>
            <person name="Udaondo Z."/>
        </authorList>
    </citation>
    <scope>NUCLEOTIDE SEQUENCE [LARGE SCALE GENOMIC DNA]</scope>
    <source>
        <strain evidence="1 2">HB13667</strain>
    </source>
</reference>
<proteinExistence type="predicted"/>
<name>A0A0N8HGP9_PSEPU</name>
<sequence>MNTPEQQGLLLALEYAQNRGAMSDLVKRTNALTGWYPERTDHPPDLTNIRELYLEQGDRWRGWKHAILVVEGFHDPDYDDPITDEMRLLADLLDQKAANRVAFGNIKRRIYALGRQVMKAKP</sequence>
<comment type="caution">
    <text evidence="1">The sequence shown here is derived from an EMBL/GenBank/DDBJ whole genome shotgun (WGS) entry which is preliminary data.</text>
</comment>
<evidence type="ECO:0000313" key="1">
    <source>
        <dbReference type="EMBL" id="KPM67580.1"/>
    </source>
</evidence>
<accession>A0A0N8HGP9</accession>
<dbReference type="EMBL" id="LKKS01000033">
    <property type="protein sequence ID" value="KPM67580.1"/>
    <property type="molecule type" value="Genomic_DNA"/>
</dbReference>